<reference evidence="1" key="1">
    <citation type="submission" date="2014-05" db="EMBL/GenBank/DDBJ databases">
        <authorList>
            <person name="Chronopoulou M."/>
        </authorList>
    </citation>
    <scope>NUCLEOTIDE SEQUENCE</scope>
    <source>
        <tissue evidence="1">Whole organism</tissue>
    </source>
</reference>
<protein>
    <submittedName>
        <fullName evidence="1">Uncharacterized protein</fullName>
    </submittedName>
</protein>
<dbReference type="AlphaFoldDB" id="A0A0K2VFM6"/>
<accession>A0A0K2VFM6</accession>
<organism evidence="1">
    <name type="scientific">Lepeophtheirus salmonis</name>
    <name type="common">Salmon louse</name>
    <name type="synonym">Caligus salmonis</name>
    <dbReference type="NCBI Taxonomy" id="72036"/>
    <lineage>
        <taxon>Eukaryota</taxon>
        <taxon>Metazoa</taxon>
        <taxon>Ecdysozoa</taxon>
        <taxon>Arthropoda</taxon>
        <taxon>Crustacea</taxon>
        <taxon>Multicrustacea</taxon>
        <taxon>Hexanauplia</taxon>
        <taxon>Copepoda</taxon>
        <taxon>Siphonostomatoida</taxon>
        <taxon>Caligidae</taxon>
        <taxon>Lepeophtheirus</taxon>
    </lineage>
</organism>
<proteinExistence type="predicted"/>
<evidence type="ECO:0000313" key="1">
    <source>
        <dbReference type="EMBL" id="CDW48977.1"/>
    </source>
</evidence>
<dbReference type="EMBL" id="HACA01031616">
    <property type="protein sequence ID" value="CDW48977.1"/>
    <property type="molecule type" value="Transcribed_RNA"/>
</dbReference>
<name>A0A0K2VFM6_LEPSM</name>
<sequence>MKQMSALMRAIADVADNYNRYKDEL</sequence>